<dbReference type="Gene3D" id="3.30.70.20">
    <property type="match status" value="1"/>
</dbReference>
<dbReference type="GO" id="GO:0051538">
    <property type="term" value="F:3 iron, 4 sulfur cluster binding"/>
    <property type="evidence" value="ECO:0007669"/>
    <property type="project" value="UniProtKB-KW"/>
</dbReference>
<keyword evidence="5" id="KW-0479">Metal-binding</keyword>
<keyword evidence="4" id="KW-0004">4Fe-4S</keyword>
<evidence type="ECO:0000259" key="11">
    <source>
        <dbReference type="PROSITE" id="PS51379"/>
    </source>
</evidence>
<reference evidence="12" key="1">
    <citation type="submission" date="2016-10" db="EMBL/GenBank/DDBJ databases">
        <title>Sequence of Gallionella enrichment culture.</title>
        <authorList>
            <person name="Poehlein A."/>
            <person name="Muehling M."/>
            <person name="Daniel R."/>
        </authorList>
    </citation>
    <scope>NUCLEOTIDE SEQUENCE</scope>
</reference>
<feature type="domain" description="4Fe-4S ferredoxin-type" evidence="11">
    <location>
        <begin position="1"/>
        <end position="27"/>
    </location>
</feature>
<dbReference type="GO" id="GO:0051539">
    <property type="term" value="F:4 iron, 4 sulfur cluster binding"/>
    <property type="evidence" value="ECO:0007669"/>
    <property type="project" value="UniProtKB-KW"/>
</dbReference>
<dbReference type="InterPro" id="IPR000813">
    <property type="entry name" value="7Fe_ferredoxin"/>
</dbReference>
<dbReference type="SUPFAM" id="SSF54862">
    <property type="entry name" value="4Fe-4S ferredoxins"/>
    <property type="match status" value="1"/>
</dbReference>
<sequence length="111" mass="12382">MTFVVTEACIQCKYTDCVAVCPVDAFREGANMLVIDPRECIDCNLCVPECPVDAIYPEHEVPVEQQAFIAHNADLARIWPVITRVKAAPADAAAWAEVRHKRHLLDRGPPR</sequence>
<evidence type="ECO:0000256" key="2">
    <source>
        <dbReference type="ARBA" id="ARBA00001966"/>
    </source>
</evidence>
<evidence type="ECO:0000256" key="1">
    <source>
        <dbReference type="ARBA" id="ARBA00001927"/>
    </source>
</evidence>
<comment type="cofactor">
    <cofactor evidence="2">
        <name>[4Fe-4S] cluster</name>
        <dbReference type="ChEBI" id="CHEBI:49883"/>
    </cofactor>
</comment>
<evidence type="ECO:0000256" key="3">
    <source>
        <dbReference type="ARBA" id="ARBA00022448"/>
    </source>
</evidence>
<keyword evidence="9" id="KW-0411">Iron-sulfur</keyword>
<dbReference type="GO" id="GO:0009055">
    <property type="term" value="F:electron transfer activity"/>
    <property type="evidence" value="ECO:0007669"/>
    <property type="project" value="InterPro"/>
</dbReference>
<keyword evidence="7" id="KW-0249">Electron transport</keyword>
<feature type="domain" description="4Fe-4S ferredoxin-type" evidence="11">
    <location>
        <begin position="31"/>
        <end position="60"/>
    </location>
</feature>
<dbReference type="EMBL" id="MLJW01000699">
    <property type="protein sequence ID" value="OIQ83483.1"/>
    <property type="molecule type" value="Genomic_DNA"/>
</dbReference>
<keyword evidence="6" id="KW-0677">Repeat</keyword>
<dbReference type="Pfam" id="PF11953">
    <property type="entry name" value="DUF3470"/>
    <property type="match status" value="1"/>
</dbReference>
<dbReference type="InterPro" id="IPR017896">
    <property type="entry name" value="4Fe4S_Fe-S-bd"/>
</dbReference>
<evidence type="ECO:0000256" key="7">
    <source>
        <dbReference type="ARBA" id="ARBA00022982"/>
    </source>
</evidence>
<dbReference type="InterPro" id="IPR054829">
    <property type="entry name" value="FdxA"/>
</dbReference>
<organism evidence="12">
    <name type="scientific">mine drainage metagenome</name>
    <dbReference type="NCBI Taxonomy" id="410659"/>
    <lineage>
        <taxon>unclassified sequences</taxon>
        <taxon>metagenomes</taxon>
        <taxon>ecological metagenomes</taxon>
    </lineage>
</organism>
<dbReference type="InterPro" id="IPR017900">
    <property type="entry name" value="4Fe4S_Fe_S_CS"/>
</dbReference>
<keyword evidence="8" id="KW-0408">Iron</keyword>
<evidence type="ECO:0000256" key="5">
    <source>
        <dbReference type="ARBA" id="ARBA00022723"/>
    </source>
</evidence>
<gene>
    <name evidence="12" type="ORF">GALL_347200</name>
</gene>
<evidence type="ECO:0000256" key="9">
    <source>
        <dbReference type="ARBA" id="ARBA00023014"/>
    </source>
</evidence>
<dbReference type="InterPro" id="IPR022569">
    <property type="entry name" value="Fd_C"/>
</dbReference>
<dbReference type="NCBIfam" id="NF045490">
    <property type="entry name" value="FdxA_Protbact"/>
    <property type="match status" value="1"/>
</dbReference>
<keyword evidence="10" id="KW-0003">3Fe-4S</keyword>
<dbReference type="PROSITE" id="PS51379">
    <property type="entry name" value="4FE4S_FER_2"/>
    <property type="match status" value="2"/>
</dbReference>
<dbReference type="PANTHER" id="PTHR42859">
    <property type="entry name" value="OXIDOREDUCTASE"/>
    <property type="match status" value="1"/>
</dbReference>
<dbReference type="InterPro" id="IPR050294">
    <property type="entry name" value="RnfB_subfamily"/>
</dbReference>
<dbReference type="GO" id="GO:0046872">
    <property type="term" value="F:metal ion binding"/>
    <property type="evidence" value="ECO:0007669"/>
    <property type="project" value="UniProtKB-KW"/>
</dbReference>
<evidence type="ECO:0000256" key="4">
    <source>
        <dbReference type="ARBA" id="ARBA00022485"/>
    </source>
</evidence>
<keyword evidence="3" id="KW-0813">Transport</keyword>
<dbReference type="PANTHER" id="PTHR42859:SF2">
    <property type="entry name" value="FERREDOXIN"/>
    <property type="match status" value="1"/>
</dbReference>
<evidence type="ECO:0000313" key="12">
    <source>
        <dbReference type="EMBL" id="OIQ83483.1"/>
    </source>
</evidence>
<dbReference type="AlphaFoldDB" id="A0A1J5R185"/>
<evidence type="ECO:0000256" key="10">
    <source>
        <dbReference type="ARBA" id="ARBA00023291"/>
    </source>
</evidence>
<protein>
    <submittedName>
        <fullName evidence="12">Ferredoxin 1</fullName>
    </submittedName>
</protein>
<dbReference type="PRINTS" id="PR00354">
    <property type="entry name" value="7FE8SFRDOXIN"/>
</dbReference>
<evidence type="ECO:0000256" key="6">
    <source>
        <dbReference type="ARBA" id="ARBA00022737"/>
    </source>
</evidence>
<accession>A0A1J5R185</accession>
<name>A0A1J5R185_9ZZZZ</name>
<comment type="cofactor">
    <cofactor evidence="1">
        <name>[3Fe-4S] cluster</name>
        <dbReference type="ChEBI" id="CHEBI:21137"/>
    </cofactor>
</comment>
<evidence type="ECO:0000256" key="8">
    <source>
        <dbReference type="ARBA" id="ARBA00023004"/>
    </source>
</evidence>
<dbReference type="Pfam" id="PF00037">
    <property type="entry name" value="Fer4"/>
    <property type="match status" value="1"/>
</dbReference>
<dbReference type="PROSITE" id="PS00198">
    <property type="entry name" value="4FE4S_FER_1"/>
    <property type="match status" value="1"/>
</dbReference>
<proteinExistence type="predicted"/>
<comment type="caution">
    <text evidence="12">The sequence shown here is derived from an EMBL/GenBank/DDBJ whole genome shotgun (WGS) entry which is preliminary data.</text>
</comment>